<dbReference type="Pfam" id="PF13639">
    <property type="entry name" value="zf-RING_2"/>
    <property type="match status" value="1"/>
</dbReference>
<comment type="catalytic activity">
    <reaction evidence="1">
        <text>S-ubiquitinyl-[E2 ubiquitin-conjugating enzyme]-L-cysteine + [acceptor protein]-L-lysine = [E2 ubiquitin-conjugating enzyme]-L-cysteine + N(6)-ubiquitinyl-[acceptor protein]-L-lysine.</text>
        <dbReference type="EC" id="2.3.2.27"/>
    </reaction>
</comment>
<dbReference type="InterPro" id="IPR013083">
    <property type="entry name" value="Znf_RING/FYVE/PHD"/>
</dbReference>
<reference evidence="11 12" key="1">
    <citation type="journal article" date="2013" name="Proc. Natl. Acad. Sci. U.S.A.">
        <title>Fine-scale variation in meiotic recombination in Mimulus inferred from population shotgun sequencing.</title>
        <authorList>
            <person name="Hellsten U."/>
            <person name="Wright K.M."/>
            <person name="Jenkins J."/>
            <person name="Shu S."/>
            <person name="Yuan Y."/>
            <person name="Wessler S.R."/>
            <person name="Schmutz J."/>
            <person name="Willis J.H."/>
            <person name="Rokhsar D.S."/>
        </authorList>
    </citation>
    <scope>NUCLEOTIDE SEQUENCE [LARGE SCALE GENOMIC DNA]</scope>
    <source>
        <strain evidence="12">cv. DUN x IM62</strain>
    </source>
</reference>
<feature type="compositionally biased region" description="Polar residues" evidence="9">
    <location>
        <begin position="135"/>
        <end position="149"/>
    </location>
</feature>
<keyword evidence="6" id="KW-0833">Ubl conjugation pathway</keyword>
<gene>
    <name evidence="11" type="ORF">MIMGU_mgv1a022217mg</name>
</gene>
<keyword evidence="4" id="KW-0479">Metal-binding</keyword>
<dbReference type="AlphaFoldDB" id="A0A022S2L2"/>
<keyword evidence="3" id="KW-0808">Transferase</keyword>
<dbReference type="Gene3D" id="3.30.40.10">
    <property type="entry name" value="Zinc/RING finger domain, C3HC4 (zinc finger)"/>
    <property type="match status" value="1"/>
</dbReference>
<evidence type="ECO:0000256" key="4">
    <source>
        <dbReference type="ARBA" id="ARBA00022723"/>
    </source>
</evidence>
<keyword evidence="12" id="KW-1185">Reference proteome</keyword>
<dbReference type="GO" id="GO:0061630">
    <property type="term" value="F:ubiquitin protein ligase activity"/>
    <property type="evidence" value="ECO:0000318"/>
    <property type="project" value="GO_Central"/>
</dbReference>
<evidence type="ECO:0000256" key="3">
    <source>
        <dbReference type="ARBA" id="ARBA00022679"/>
    </source>
</evidence>
<dbReference type="InterPro" id="IPR001841">
    <property type="entry name" value="Znf_RING"/>
</dbReference>
<evidence type="ECO:0000256" key="2">
    <source>
        <dbReference type="ARBA" id="ARBA00012483"/>
    </source>
</evidence>
<dbReference type="GO" id="GO:0016567">
    <property type="term" value="P:protein ubiquitination"/>
    <property type="evidence" value="ECO:0000318"/>
    <property type="project" value="GO_Central"/>
</dbReference>
<evidence type="ECO:0000256" key="7">
    <source>
        <dbReference type="ARBA" id="ARBA00022833"/>
    </source>
</evidence>
<keyword evidence="7" id="KW-0862">Zinc</keyword>
<evidence type="ECO:0000256" key="9">
    <source>
        <dbReference type="SAM" id="MobiDB-lite"/>
    </source>
</evidence>
<name>A0A022S2L2_ERYGU</name>
<evidence type="ECO:0000313" key="12">
    <source>
        <dbReference type="Proteomes" id="UP000030748"/>
    </source>
</evidence>
<organism evidence="11 12">
    <name type="scientific">Erythranthe guttata</name>
    <name type="common">Yellow monkey flower</name>
    <name type="synonym">Mimulus guttatus</name>
    <dbReference type="NCBI Taxonomy" id="4155"/>
    <lineage>
        <taxon>Eukaryota</taxon>
        <taxon>Viridiplantae</taxon>
        <taxon>Streptophyta</taxon>
        <taxon>Embryophyta</taxon>
        <taxon>Tracheophyta</taxon>
        <taxon>Spermatophyta</taxon>
        <taxon>Magnoliopsida</taxon>
        <taxon>eudicotyledons</taxon>
        <taxon>Gunneridae</taxon>
        <taxon>Pentapetalae</taxon>
        <taxon>asterids</taxon>
        <taxon>lamiids</taxon>
        <taxon>Lamiales</taxon>
        <taxon>Phrymaceae</taxon>
        <taxon>Erythranthe</taxon>
    </lineage>
</organism>
<proteinExistence type="predicted"/>
<keyword evidence="5 8" id="KW-0863">Zinc-finger</keyword>
<dbReference type="KEGG" id="egt:105956158"/>
<dbReference type="EC" id="2.3.2.27" evidence="2"/>
<dbReference type="GO" id="GO:0008270">
    <property type="term" value="F:zinc ion binding"/>
    <property type="evidence" value="ECO:0007669"/>
    <property type="project" value="UniProtKB-KW"/>
</dbReference>
<dbReference type="EMBL" id="KI630171">
    <property type="protein sequence ID" value="EYU46153.1"/>
    <property type="molecule type" value="Genomic_DNA"/>
</dbReference>
<evidence type="ECO:0000256" key="1">
    <source>
        <dbReference type="ARBA" id="ARBA00000900"/>
    </source>
</evidence>
<feature type="region of interest" description="Disordered" evidence="9">
    <location>
        <begin position="131"/>
        <end position="150"/>
    </location>
</feature>
<dbReference type="PANTHER" id="PTHR15710">
    <property type="entry name" value="E3 UBIQUITIN-PROTEIN LIGASE PRAJA"/>
    <property type="match status" value="1"/>
</dbReference>
<evidence type="ECO:0000259" key="10">
    <source>
        <dbReference type="PROSITE" id="PS50089"/>
    </source>
</evidence>
<dbReference type="PANTHER" id="PTHR15710:SF34">
    <property type="entry name" value="E3 UBIQUITIN-PROTEIN LIGASE RHC1A-RELATED"/>
    <property type="match status" value="1"/>
</dbReference>
<evidence type="ECO:0000256" key="5">
    <source>
        <dbReference type="ARBA" id="ARBA00022771"/>
    </source>
</evidence>
<dbReference type="GO" id="GO:0005737">
    <property type="term" value="C:cytoplasm"/>
    <property type="evidence" value="ECO:0000318"/>
    <property type="project" value="GO_Central"/>
</dbReference>
<dbReference type="FunFam" id="3.30.40.10:FF:000022">
    <property type="entry name" value="E3 ubiquitin-protein ligase RING1-like"/>
    <property type="match status" value="1"/>
</dbReference>
<evidence type="ECO:0000256" key="8">
    <source>
        <dbReference type="PROSITE-ProRule" id="PRU00175"/>
    </source>
</evidence>
<dbReference type="PROSITE" id="PS50089">
    <property type="entry name" value="ZF_RING_2"/>
    <property type="match status" value="1"/>
</dbReference>
<accession>A0A022S2L2</accession>
<feature type="domain" description="RING-type" evidence="10">
    <location>
        <begin position="176"/>
        <end position="217"/>
    </location>
</feature>
<dbReference type="SUPFAM" id="SSF57850">
    <property type="entry name" value="RING/U-box"/>
    <property type="match status" value="1"/>
</dbReference>
<dbReference type="SMART" id="SM00184">
    <property type="entry name" value="RING"/>
    <property type="match status" value="1"/>
</dbReference>
<sequence>MSGRVHGHWCCDCRAPVHLQGEDPICPNCNSRISVLQLQEGTIHSGDDTASENGPPYSPGPLPGFLDAFGRILQIGTTFAHTVRPMIIPQPGPLPGPFHTTPSHMPFHSPFPHYDPFPYYDPCIQPDYFRHPDTEQSSASGEQLLSTPTPAAPSAVLDSLRVVRINKKRVNSEARCPICQEKFKLRAEARKLPCKHLYHSECIGPWLADHNSCPVCRFELPRRDS</sequence>
<evidence type="ECO:0000256" key="6">
    <source>
        <dbReference type="ARBA" id="ARBA00022786"/>
    </source>
</evidence>
<dbReference type="Proteomes" id="UP000030748">
    <property type="component" value="Unassembled WGS sequence"/>
</dbReference>
<protein>
    <recommendedName>
        <fullName evidence="2">RING-type E3 ubiquitin transferase</fullName>
        <ecNumber evidence="2">2.3.2.27</ecNumber>
    </recommendedName>
</protein>
<dbReference type="OrthoDB" id="8062037at2759"/>
<evidence type="ECO:0000313" key="11">
    <source>
        <dbReference type="EMBL" id="EYU46153.1"/>
    </source>
</evidence>